<proteinExistence type="predicted"/>
<evidence type="ECO:0000259" key="2">
    <source>
        <dbReference type="Pfam" id="PF05678"/>
    </source>
</evidence>
<sequence>MGKIKANQATSMKISKSKPKLEDNSKKQLNKLIKVLRPKVYITDSSSFKRLVQELTGNGNNYNNIAISPHAPPTTNITTSPHDQLLLEDHEIVHDHDHDHDHEELFQLESSQEMSSVDSESLELFTTNNMCFGSCNPPANQLGSYLFNDQYQMADISQLRGLESWFLDMDHQYHHQHQFPYYYDSSKADQQAVGVGVGVGVDDYDHLFDESWLI</sequence>
<dbReference type="Proteomes" id="UP000585474">
    <property type="component" value="Unassembled WGS sequence"/>
</dbReference>
<feature type="domain" description="VQ" evidence="2">
    <location>
        <begin position="38"/>
        <end position="57"/>
    </location>
</feature>
<keyword evidence="4" id="KW-1185">Reference proteome</keyword>
<dbReference type="PANTHER" id="PTHR33143:SF60">
    <property type="entry name" value="VQ DOMAIN-CONTAINING PROTEIN"/>
    <property type="match status" value="1"/>
</dbReference>
<dbReference type="GO" id="GO:0005634">
    <property type="term" value="C:nucleus"/>
    <property type="evidence" value="ECO:0007669"/>
    <property type="project" value="TreeGrafter"/>
</dbReference>
<dbReference type="InterPro" id="IPR039607">
    <property type="entry name" value="VQ_8/17/18/20/21/25"/>
</dbReference>
<dbReference type="EMBL" id="BJWL01000017">
    <property type="protein sequence ID" value="GFZ05504.1"/>
    <property type="molecule type" value="Genomic_DNA"/>
</dbReference>
<organism evidence="3 4">
    <name type="scientific">Actinidia rufa</name>
    <dbReference type="NCBI Taxonomy" id="165716"/>
    <lineage>
        <taxon>Eukaryota</taxon>
        <taxon>Viridiplantae</taxon>
        <taxon>Streptophyta</taxon>
        <taxon>Embryophyta</taxon>
        <taxon>Tracheophyta</taxon>
        <taxon>Spermatophyta</taxon>
        <taxon>Magnoliopsida</taxon>
        <taxon>eudicotyledons</taxon>
        <taxon>Gunneridae</taxon>
        <taxon>Pentapetalae</taxon>
        <taxon>asterids</taxon>
        <taxon>Ericales</taxon>
        <taxon>Actinidiaceae</taxon>
        <taxon>Actinidia</taxon>
    </lineage>
</organism>
<evidence type="ECO:0000313" key="4">
    <source>
        <dbReference type="Proteomes" id="UP000585474"/>
    </source>
</evidence>
<dbReference type="Pfam" id="PF05678">
    <property type="entry name" value="VQ"/>
    <property type="match status" value="1"/>
</dbReference>
<dbReference type="InterPro" id="IPR008889">
    <property type="entry name" value="VQ"/>
</dbReference>
<evidence type="ECO:0000256" key="1">
    <source>
        <dbReference type="SAM" id="MobiDB-lite"/>
    </source>
</evidence>
<gene>
    <name evidence="3" type="ORF">Acr_17g0010760</name>
</gene>
<name>A0A7J0G3Z2_9ERIC</name>
<comment type="caution">
    <text evidence="3">The sequence shown here is derived from an EMBL/GenBank/DDBJ whole genome shotgun (WGS) entry which is preliminary data.</text>
</comment>
<dbReference type="OrthoDB" id="1571327at2759"/>
<reference evidence="3 4" key="1">
    <citation type="submission" date="2019-07" db="EMBL/GenBank/DDBJ databases">
        <title>De Novo Assembly of kiwifruit Actinidia rufa.</title>
        <authorList>
            <person name="Sugita-Konishi S."/>
            <person name="Sato K."/>
            <person name="Mori E."/>
            <person name="Abe Y."/>
            <person name="Kisaki G."/>
            <person name="Hamano K."/>
            <person name="Suezawa K."/>
            <person name="Otani M."/>
            <person name="Fukuda T."/>
            <person name="Manabe T."/>
            <person name="Gomi K."/>
            <person name="Tabuchi M."/>
            <person name="Akimitsu K."/>
            <person name="Kataoka I."/>
        </authorList>
    </citation>
    <scope>NUCLEOTIDE SEQUENCE [LARGE SCALE GENOMIC DNA]</scope>
    <source>
        <strain evidence="4">cv. Fuchu</strain>
    </source>
</reference>
<dbReference type="PANTHER" id="PTHR33143">
    <property type="entry name" value="F16F4.1 PROTEIN-RELATED"/>
    <property type="match status" value="1"/>
</dbReference>
<evidence type="ECO:0000313" key="3">
    <source>
        <dbReference type="EMBL" id="GFZ05504.1"/>
    </source>
</evidence>
<accession>A0A7J0G3Z2</accession>
<protein>
    <recommendedName>
        <fullName evidence="2">VQ domain-containing protein</fullName>
    </recommendedName>
</protein>
<feature type="region of interest" description="Disordered" evidence="1">
    <location>
        <begin position="1"/>
        <end position="25"/>
    </location>
</feature>
<dbReference type="AlphaFoldDB" id="A0A7J0G3Z2"/>